<name>A0ABN6KSS5_9FLAO</name>
<sequence>MKKIILLLSLLSSSTIIYSQETEFKFVKEGFTDFVITQCEGKTQSELYKKALDWVSVTFKNPKEVIKAQIENDYIRIEGSSKNLVCFNAMGKSCNTAKYNIEISFKDGKYKFDVINNIEYLYEAGWAEIRLDKTELYYNKKGEIRSTYKYFPEIADYFNNLNFELKEFLISDKIPSKKSDW</sequence>
<feature type="chain" id="PRO_5045358572" description="DUF4468 domain-containing protein" evidence="1">
    <location>
        <begin position="20"/>
        <end position="181"/>
    </location>
</feature>
<organism evidence="3 4">
    <name type="scientific">Flavobacterium ammonificans</name>
    <dbReference type="NCBI Taxonomy" id="1751056"/>
    <lineage>
        <taxon>Bacteria</taxon>
        <taxon>Pseudomonadati</taxon>
        <taxon>Bacteroidota</taxon>
        <taxon>Flavobacteriia</taxon>
        <taxon>Flavobacteriales</taxon>
        <taxon>Flavobacteriaceae</taxon>
        <taxon>Flavobacterium</taxon>
    </lineage>
</organism>
<dbReference type="RefSeq" id="WP_229330795.1">
    <property type="nucleotide sequence ID" value="NZ_AP025183.1"/>
</dbReference>
<proteinExistence type="predicted"/>
<dbReference type="Proteomes" id="UP001319865">
    <property type="component" value="Chromosome"/>
</dbReference>
<keyword evidence="1" id="KW-0732">Signal</keyword>
<evidence type="ECO:0000313" key="3">
    <source>
        <dbReference type="EMBL" id="BDB52148.1"/>
    </source>
</evidence>
<evidence type="ECO:0000313" key="4">
    <source>
        <dbReference type="Proteomes" id="UP001319865"/>
    </source>
</evidence>
<keyword evidence="4" id="KW-1185">Reference proteome</keyword>
<accession>A0ABN6KSS5</accession>
<protein>
    <recommendedName>
        <fullName evidence="2">DUF4468 domain-containing protein</fullName>
    </recommendedName>
</protein>
<dbReference type="Pfam" id="PF14730">
    <property type="entry name" value="DUF4468"/>
    <property type="match status" value="1"/>
</dbReference>
<evidence type="ECO:0000256" key="1">
    <source>
        <dbReference type="SAM" id="SignalP"/>
    </source>
</evidence>
<gene>
    <name evidence="3" type="ORF">GENT11_04600</name>
</gene>
<dbReference type="InterPro" id="IPR027823">
    <property type="entry name" value="DUF4468"/>
</dbReference>
<dbReference type="Gene3D" id="3.30.530.80">
    <property type="match status" value="1"/>
</dbReference>
<feature type="domain" description="DUF4468" evidence="2">
    <location>
        <begin position="38"/>
        <end position="119"/>
    </location>
</feature>
<feature type="signal peptide" evidence="1">
    <location>
        <begin position="1"/>
        <end position="19"/>
    </location>
</feature>
<reference evidence="3 4" key="2">
    <citation type="journal article" date="2022" name="Microorganisms">
        <title>Complete Genome Sequences of Two Flavobacterium ammonificans Strains and a Flavobacterium ammoniigenes Strain of Ammonifying Bacterioplankton Isolated from Surface River Water.</title>
        <authorList>
            <person name="Suda W."/>
            <person name="Ogata Y."/>
            <person name="Shindo C."/>
            <person name="Watanabe K."/>
        </authorList>
    </citation>
    <scope>NUCLEOTIDE SEQUENCE [LARGE SCALE GENOMIC DNA]</scope>
    <source>
        <strain evidence="3 4">GENT11</strain>
    </source>
</reference>
<reference evidence="3 4" key="1">
    <citation type="journal article" date="2022" name="Int. J. Syst. Evol. Microbiol.">
        <title>Flavobacterium ammonificans sp. nov. and Flavobacterium ammoniigenes sp. nov., ammonifying bacteria isolated from surface river water.</title>
        <authorList>
            <person name="Watanabe K."/>
            <person name="Kitamura T."/>
            <person name="Ogata Y."/>
            <person name="Shindo C."/>
            <person name="Suda W."/>
        </authorList>
    </citation>
    <scope>NUCLEOTIDE SEQUENCE [LARGE SCALE GENOMIC DNA]</scope>
    <source>
        <strain evidence="3 4">GENT11</strain>
    </source>
</reference>
<dbReference type="EMBL" id="AP025183">
    <property type="protein sequence ID" value="BDB52148.1"/>
    <property type="molecule type" value="Genomic_DNA"/>
</dbReference>
<evidence type="ECO:0000259" key="2">
    <source>
        <dbReference type="Pfam" id="PF14730"/>
    </source>
</evidence>